<evidence type="ECO:0000313" key="3">
    <source>
        <dbReference type="Proteomes" id="UP000637757"/>
    </source>
</evidence>
<sequence length="238" mass="27159">MEKEKKYAKMADGTEIYYEKIGIGDPLFLLHGNDGSGRFFSEQVPIFKQFYTVYLVDSRGHGRSKNQANTLSFRLMTEDLYTIMLIEGISKANILGFSDGANLALVFSSYYPEKVKRLILNSGNTLVKGVLFSSRFLSYLHYIALWVLCLFRPSFRKNLLVVKLLLKNIGLSTTDLEKIKCKTLIIVGKKDVIKLQHSLYLAKTILNASFVLVNEQGHQLARKDPQRFNQEVLDFLSE</sequence>
<gene>
    <name evidence="2" type="ORF">IC227_04955</name>
</gene>
<keyword evidence="2" id="KW-0378">Hydrolase</keyword>
<evidence type="ECO:0000313" key="2">
    <source>
        <dbReference type="EMBL" id="MBF8807816.1"/>
    </source>
</evidence>
<dbReference type="PANTHER" id="PTHR43433:SF5">
    <property type="entry name" value="AB HYDROLASE-1 DOMAIN-CONTAINING PROTEIN"/>
    <property type="match status" value="1"/>
</dbReference>
<dbReference type="GO" id="GO:0016787">
    <property type="term" value="F:hydrolase activity"/>
    <property type="evidence" value="ECO:0007669"/>
    <property type="project" value="UniProtKB-KW"/>
</dbReference>
<dbReference type="InterPro" id="IPR029058">
    <property type="entry name" value="AB_hydrolase_fold"/>
</dbReference>
<dbReference type="InterPro" id="IPR050471">
    <property type="entry name" value="AB_hydrolase"/>
</dbReference>
<dbReference type="AlphaFoldDB" id="A0A931AV11"/>
<reference evidence="2" key="1">
    <citation type="submission" date="2020-09" db="EMBL/GenBank/DDBJ databases">
        <title>Genomic insights into the novelty and pathogenicity of a unique biofilm-forming Enterococcus sp. bacteria (Enterococcus lacertideformus) identified in reptiles.</title>
        <authorList>
            <person name="Agius J.E."/>
            <person name="Phalen D.N."/>
            <person name="Rose K."/>
            <person name="Eden J.-S."/>
        </authorList>
    </citation>
    <scope>NUCLEOTIDE SEQUENCE</scope>
    <source>
        <strain evidence="2">PHRS 0518</strain>
    </source>
</reference>
<dbReference type="InterPro" id="IPR000073">
    <property type="entry name" value="AB_hydrolase_1"/>
</dbReference>
<name>A0A931AV11_9ENTE</name>
<organism evidence="2 3">
    <name type="scientific">Enterococcus lacertideformus</name>
    <dbReference type="NCBI Taxonomy" id="2771493"/>
    <lineage>
        <taxon>Bacteria</taxon>
        <taxon>Bacillati</taxon>
        <taxon>Bacillota</taxon>
        <taxon>Bacilli</taxon>
        <taxon>Lactobacillales</taxon>
        <taxon>Enterococcaceae</taxon>
        <taxon>Enterococcus</taxon>
    </lineage>
</organism>
<feature type="domain" description="AB hydrolase-1" evidence="1">
    <location>
        <begin position="26"/>
        <end position="123"/>
    </location>
</feature>
<keyword evidence="3" id="KW-1185">Reference proteome</keyword>
<dbReference type="Proteomes" id="UP000637757">
    <property type="component" value="Unassembled WGS sequence"/>
</dbReference>
<dbReference type="SUPFAM" id="SSF53474">
    <property type="entry name" value="alpha/beta-Hydrolases"/>
    <property type="match status" value="1"/>
</dbReference>
<evidence type="ECO:0000259" key="1">
    <source>
        <dbReference type="Pfam" id="PF00561"/>
    </source>
</evidence>
<accession>A0A931AV11</accession>
<dbReference type="PANTHER" id="PTHR43433">
    <property type="entry name" value="HYDROLASE, ALPHA/BETA FOLD FAMILY PROTEIN"/>
    <property type="match status" value="1"/>
</dbReference>
<comment type="caution">
    <text evidence="2">The sequence shown here is derived from an EMBL/GenBank/DDBJ whole genome shotgun (WGS) entry which is preliminary data.</text>
</comment>
<proteinExistence type="predicted"/>
<dbReference type="Pfam" id="PF00561">
    <property type="entry name" value="Abhydrolase_1"/>
    <property type="match status" value="1"/>
</dbReference>
<dbReference type="Gene3D" id="3.40.50.1820">
    <property type="entry name" value="alpha/beta hydrolase"/>
    <property type="match status" value="2"/>
</dbReference>
<protein>
    <submittedName>
        <fullName evidence="2">Alpha/beta hydrolase</fullName>
    </submittedName>
</protein>
<dbReference type="EMBL" id="JADAKE010000014">
    <property type="protein sequence ID" value="MBF8807816.1"/>
    <property type="molecule type" value="Genomic_DNA"/>
</dbReference>